<dbReference type="InterPro" id="IPR050596">
    <property type="entry name" value="AspAT/PAT-like"/>
</dbReference>
<comment type="caution">
    <text evidence="8">The sequence shown here is derived from an EMBL/GenBank/DDBJ whole genome shotgun (WGS) entry which is preliminary data.</text>
</comment>
<gene>
    <name evidence="8" type="ORF">FD41_GL000164</name>
</gene>
<evidence type="ECO:0000256" key="5">
    <source>
        <dbReference type="ARBA" id="ARBA00022898"/>
    </source>
</evidence>
<dbReference type="SUPFAM" id="SSF53383">
    <property type="entry name" value="PLP-dependent transferases"/>
    <property type="match status" value="1"/>
</dbReference>
<comment type="cofactor">
    <cofactor evidence="1 6">
        <name>pyridoxal 5'-phosphate</name>
        <dbReference type="ChEBI" id="CHEBI:597326"/>
    </cofactor>
</comment>
<keyword evidence="3 6" id="KW-0032">Aminotransferase</keyword>
<dbReference type="EC" id="2.6.1.-" evidence="6"/>
<protein>
    <recommendedName>
        <fullName evidence="6">Aminotransferase</fullName>
        <ecNumber evidence="6">2.6.1.-</ecNumber>
    </recommendedName>
</protein>
<dbReference type="PANTHER" id="PTHR46383">
    <property type="entry name" value="ASPARTATE AMINOTRANSFERASE"/>
    <property type="match status" value="1"/>
</dbReference>
<dbReference type="PROSITE" id="PS00105">
    <property type="entry name" value="AA_TRANSFER_CLASS_1"/>
    <property type="match status" value="1"/>
</dbReference>
<evidence type="ECO:0000256" key="4">
    <source>
        <dbReference type="ARBA" id="ARBA00022679"/>
    </source>
</evidence>
<evidence type="ECO:0000313" key="9">
    <source>
        <dbReference type="Proteomes" id="UP000051966"/>
    </source>
</evidence>
<name>A0A0R1VRM6_9LACO</name>
<evidence type="ECO:0000259" key="7">
    <source>
        <dbReference type="Pfam" id="PF00155"/>
    </source>
</evidence>
<dbReference type="Gene3D" id="3.40.640.10">
    <property type="entry name" value="Type I PLP-dependent aspartate aminotransferase-like (Major domain)"/>
    <property type="match status" value="1"/>
</dbReference>
<dbReference type="InterPro" id="IPR015422">
    <property type="entry name" value="PyrdxlP-dep_Trfase_small"/>
</dbReference>
<evidence type="ECO:0000256" key="6">
    <source>
        <dbReference type="RuleBase" id="RU000481"/>
    </source>
</evidence>
<dbReference type="CDD" id="cd00609">
    <property type="entry name" value="AAT_like"/>
    <property type="match status" value="1"/>
</dbReference>
<keyword evidence="4 6" id="KW-0808">Transferase</keyword>
<reference evidence="8 9" key="1">
    <citation type="journal article" date="2015" name="Genome Announc.">
        <title>Expanding the biotechnology potential of lactobacilli through comparative genomics of 213 strains and associated genera.</title>
        <authorList>
            <person name="Sun Z."/>
            <person name="Harris H.M."/>
            <person name="McCann A."/>
            <person name="Guo C."/>
            <person name="Argimon S."/>
            <person name="Zhang W."/>
            <person name="Yang X."/>
            <person name="Jeffery I.B."/>
            <person name="Cooney J.C."/>
            <person name="Kagawa T.F."/>
            <person name="Liu W."/>
            <person name="Song Y."/>
            <person name="Salvetti E."/>
            <person name="Wrobel A."/>
            <person name="Rasinkangas P."/>
            <person name="Parkhill J."/>
            <person name="Rea M.C."/>
            <person name="O'Sullivan O."/>
            <person name="Ritari J."/>
            <person name="Douillard F.P."/>
            <person name="Paul Ross R."/>
            <person name="Yang R."/>
            <person name="Briner A.E."/>
            <person name="Felis G.E."/>
            <person name="de Vos W.M."/>
            <person name="Barrangou R."/>
            <person name="Klaenhammer T.R."/>
            <person name="Caufield P.W."/>
            <person name="Cui Y."/>
            <person name="Zhang H."/>
            <person name="O'Toole P.W."/>
        </authorList>
    </citation>
    <scope>NUCLEOTIDE SEQUENCE [LARGE SCALE GENOMIC DNA]</scope>
    <source>
        <strain evidence="8 9">DSM 18382</strain>
    </source>
</reference>
<dbReference type="RefSeq" id="WP_056983886.1">
    <property type="nucleotide sequence ID" value="NZ_AZFY01000085.1"/>
</dbReference>
<keyword evidence="5" id="KW-0663">Pyridoxal phosphate</keyword>
<keyword evidence="9" id="KW-1185">Reference proteome</keyword>
<sequence>MSKLSDKMNKRVAALTPSSILTFNQRVSKIPDIVKLTLGEPDFNTPEHVKEAAIKAINGNESHYTNSRGTLGLRKAATNYLNKKYGVQYDPESQILITAGATGAIYSALTAMLNPGDTVIIPTPIFPLYIPIAMLGGAKPIFVDTSDNGFILSPEKLEQVIEENKDTVKAVILNYPTNPTGVTYHREDLQKLADVISKYDIFVLSDEIYSELTYDGTHVSMGSILPEQALVMNGVSKSHAMTGWRIGMICGPADVISEIGKVSEFTITSATTNAQAAAEEAFKNGMDDAAPMRKEYMKRRDLLIDGLSKAGFSCPNPNGAFYIFAKIPAGLNQDSVAFCNQLADEAKVAVIPGASFGPGGEGYVRISYAASEVDLKEAVSRIQKFAAERVHA</sequence>
<organism evidence="8 9">
    <name type="scientific">Lentilactobacillus farraginis DSM 18382 = JCM 14108</name>
    <dbReference type="NCBI Taxonomy" id="1423743"/>
    <lineage>
        <taxon>Bacteria</taxon>
        <taxon>Bacillati</taxon>
        <taxon>Bacillota</taxon>
        <taxon>Bacilli</taxon>
        <taxon>Lactobacillales</taxon>
        <taxon>Lactobacillaceae</taxon>
        <taxon>Lentilactobacillus</taxon>
    </lineage>
</organism>
<dbReference type="InterPro" id="IPR015424">
    <property type="entry name" value="PyrdxlP-dep_Trfase"/>
</dbReference>
<dbReference type="GO" id="GO:0006520">
    <property type="term" value="P:amino acid metabolic process"/>
    <property type="evidence" value="ECO:0007669"/>
    <property type="project" value="InterPro"/>
</dbReference>
<dbReference type="Gene3D" id="3.90.1150.10">
    <property type="entry name" value="Aspartate Aminotransferase, domain 1"/>
    <property type="match status" value="1"/>
</dbReference>
<evidence type="ECO:0000256" key="1">
    <source>
        <dbReference type="ARBA" id="ARBA00001933"/>
    </source>
</evidence>
<dbReference type="InterPro" id="IPR004839">
    <property type="entry name" value="Aminotransferase_I/II_large"/>
</dbReference>
<dbReference type="PANTHER" id="PTHR46383:SF4">
    <property type="entry name" value="AMINOTRANSFERASE"/>
    <property type="match status" value="1"/>
</dbReference>
<proteinExistence type="inferred from homology"/>
<feature type="domain" description="Aminotransferase class I/classII large" evidence="7">
    <location>
        <begin position="32"/>
        <end position="382"/>
    </location>
</feature>
<accession>A0A0R1VRM6</accession>
<dbReference type="InterPro" id="IPR004838">
    <property type="entry name" value="NHTrfase_class1_PyrdxlP-BS"/>
</dbReference>
<dbReference type="AlphaFoldDB" id="A0A0R1VRM6"/>
<dbReference type="GO" id="GO:0030170">
    <property type="term" value="F:pyridoxal phosphate binding"/>
    <property type="evidence" value="ECO:0007669"/>
    <property type="project" value="InterPro"/>
</dbReference>
<dbReference type="InterPro" id="IPR015421">
    <property type="entry name" value="PyrdxlP-dep_Trfase_major"/>
</dbReference>
<dbReference type="GO" id="GO:0008483">
    <property type="term" value="F:transaminase activity"/>
    <property type="evidence" value="ECO:0007669"/>
    <property type="project" value="UniProtKB-KW"/>
</dbReference>
<evidence type="ECO:0000256" key="2">
    <source>
        <dbReference type="ARBA" id="ARBA00007441"/>
    </source>
</evidence>
<comment type="similarity">
    <text evidence="2 6">Belongs to the class-I pyridoxal-phosphate-dependent aminotransferase family.</text>
</comment>
<dbReference type="EMBL" id="AZFY01000085">
    <property type="protein sequence ID" value="KRM08391.1"/>
    <property type="molecule type" value="Genomic_DNA"/>
</dbReference>
<evidence type="ECO:0000256" key="3">
    <source>
        <dbReference type="ARBA" id="ARBA00022576"/>
    </source>
</evidence>
<evidence type="ECO:0000313" key="8">
    <source>
        <dbReference type="EMBL" id="KRM08391.1"/>
    </source>
</evidence>
<dbReference type="PATRIC" id="fig|1423743.5.peg.177"/>
<dbReference type="Pfam" id="PF00155">
    <property type="entry name" value="Aminotran_1_2"/>
    <property type="match status" value="1"/>
</dbReference>
<dbReference type="FunFam" id="3.40.640.10:FF:000033">
    <property type="entry name" value="Aspartate aminotransferase"/>
    <property type="match status" value="1"/>
</dbReference>
<dbReference type="Proteomes" id="UP000051966">
    <property type="component" value="Unassembled WGS sequence"/>
</dbReference>